<evidence type="ECO:0000313" key="2">
    <source>
        <dbReference type="Proteomes" id="UP000784294"/>
    </source>
</evidence>
<sequence length="110" mass="12530">MITSLSGPHLSKLVGLWDERHFTGISSSHFCPRSSVWTGGFPISPSTEKAFLVQRLPFVCGHHGLHQRLQLLGPVASWSAVHLEYSPVRRVSAQRPVLRYDEERNERVWQ</sequence>
<organism evidence="1 2">
    <name type="scientific">Protopolystoma xenopodis</name>
    <dbReference type="NCBI Taxonomy" id="117903"/>
    <lineage>
        <taxon>Eukaryota</taxon>
        <taxon>Metazoa</taxon>
        <taxon>Spiralia</taxon>
        <taxon>Lophotrochozoa</taxon>
        <taxon>Platyhelminthes</taxon>
        <taxon>Monogenea</taxon>
        <taxon>Polyopisthocotylea</taxon>
        <taxon>Polystomatidea</taxon>
        <taxon>Polystomatidae</taxon>
        <taxon>Protopolystoma</taxon>
    </lineage>
</organism>
<gene>
    <name evidence="1" type="ORF">PXEA_LOCUS9655</name>
</gene>
<keyword evidence="2" id="KW-1185">Reference proteome</keyword>
<protein>
    <submittedName>
        <fullName evidence="1">Uncharacterized protein</fullName>
    </submittedName>
</protein>
<dbReference type="Proteomes" id="UP000784294">
    <property type="component" value="Unassembled WGS sequence"/>
</dbReference>
<reference evidence="1" key="1">
    <citation type="submission" date="2018-11" db="EMBL/GenBank/DDBJ databases">
        <authorList>
            <consortium name="Pathogen Informatics"/>
        </authorList>
    </citation>
    <scope>NUCLEOTIDE SEQUENCE</scope>
</reference>
<proteinExistence type="predicted"/>
<feature type="non-terminal residue" evidence="1">
    <location>
        <position position="110"/>
    </location>
</feature>
<dbReference type="EMBL" id="CAAALY010027583">
    <property type="protein sequence ID" value="VEL16215.1"/>
    <property type="molecule type" value="Genomic_DNA"/>
</dbReference>
<accession>A0A3S4ZNY2</accession>
<evidence type="ECO:0000313" key="1">
    <source>
        <dbReference type="EMBL" id="VEL16215.1"/>
    </source>
</evidence>
<comment type="caution">
    <text evidence="1">The sequence shown here is derived from an EMBL/GenBank/DDBJ whole genome shotgun (WGS) entry which is preliminary data.</text>
</comment>
<name>A0A3S4ZNY2_9PLAT</name>
<dbReference type="AlphaFoldDB" id="A0A3S4ZNY2"/>